<reference evidence="2 3" key="1">
    <citation type="submission" date="2017-12" db="EMBL/GenBank/DDBJ databases">
        <title>Comparative genomics of Botrytis spp.</title>
        <authorList>
            <person name="Valero-Jimenez C.A."/>
            <person name="Tapia P."/>
            <person name="Veloso J."/>
            <person name="Silva-Moreno E."/>
            <person name="Staats M."/>
            <person name="Valdes J.H."/>
            <person name="Van Kan J.A.L."/>
        </authorList>
    </citation>
    <scope>NUCLEOTIDE SEQUENCE [LARGE SCALE GENOMIC DNA]</scope>
    <source>
        <strain evidence="2 3">MUCL2120</strain>
    </source>
</reference>
<comment type="caution">
    <text evidence="2">The sequence shown here is derived from an EMBL/GenBank/DDBJ whole genome shotgun (WGS) entry which is preliminary data.</text>
</comment>
<organism evidence="2 3">
    <name type="scientific">Botryotinia narcissicola</name>
    <dbReference type="NCBI Taxonomy" id="278944"/>
    <lineage>
        <taxon>Eukaryota</taxon>
        <taxon>Fungi</taxon>
        <taxon>Dikarya</taxon>
        <taxon>Ascomycota</taxon>
        <taxon>Pezizomycotina</taxon>
        <taxon>Leotiomycetes</taxon>
        <taxon>Helotiales</taxon>
        <taxon>Sclerotiniaceae</taxon>
        <taxon>Botryotinia</taxon>
    </lineage>
</organism>
<dbReference type="EMBL" id="PQXJ01000130">
    <property type="protein sequence ID" value="TGO61375.1"/>
    <property type="molecule type" value="Genomic_DNA"/>
</dbReference>
<proteinExistence type="predicted"/>
<feature type="compositionally biased region" description="Acidic residues" evidence="1">
    <location>
        <begin position="107"/>
        <end position="121"/>
    </location>
</feature>
<evidence type="ECO:0000313" key="3">
    <source>
        <dbReference type="Proteomes" id="UP000297452"/>
    </source>
</evidence>
<accession>A0A4Z1IIZ4</accession>
<sequence length="137" mass="15767">MISDERISKPMDIPKKRKYYQDLIYSRDLATELVNITLKLGQGMAGMALENFRRYVTMYIQTVATLKATKTAWRIEPCKSNHEKLKDVNPCGNVRVAKNILTSMGSEDIDEGEMADTEDLNETTWRRHQSTRHKNSA</sequence>
<feature type="region of interest" description="Disordered" evidence="1">
    <location>
        <begin position="107"/>
        <end position="137"/>
    </location>
</feature>
<dbReference type="AlphaFoldDB" id="A0A4Z1IIZ4"/>
<dbReference type="Proteomes" id="UP000297452">
    <property type="component" value="Unassembled WGS sequence"/>
</dbReference>
<protein>
    <submittedName>
        <fullName evidence="2">Uncharacterized protein</fullName>
    </submittedName>
</protein>
<evidence type="ECO:0000256" key="1">
    <source>
        <dbReference type="SAM" id="MobiDB-lite"/>
    </source>
</evidence>
<feature type="compositionally biased region" description="Basic residues" evidence="1">
    <location>
        <begin position="126"/>
        <end position="137"/>
    </location>
</feature>
<keyword evidence="3" id="KW-1185">Reference proteome</keyword>
<name>A0A4Z1IIZ4_9HELO</name>
<dbReference type="OrthoDB" id="3454374at2759"/>
<evidence type="ECO:0000313" key="2">
    <source>
        <dbReference type="EMBL" id="TGO61375.1"/>
    </source>
</evidence>
<gene>
    <name evidence="2" type="ORF">BOTNAR_0130g00280</name>
</gene>